<evidence type="ECO:0000256" key="2">
    <source>
        <dbReference type="SAM" id="MobiDB-lite"/>
    </source>
</evidence>
<reference evidence="3" key="1">
    <citation type="journal article" date="2015" name="Nature">
        <title>Complex archaea that bridge the gap between prokaryotes and eukaryotes.</title>
        <authorList>
            <person name="Spang A."/>
            <person name="Saw J.H."/>
            <person name="Jorgensen S.L."/>
            <person name="Zaremba-Niedzwiedzka K."/>
            <person name="Martijn J."/>
            <person name="Lind A.E."/>
            <person name="van Eijk R."/>
            <person name="Schleper C."/>
            <person name="Guy L."/>
            <person name="Ettema T.J."/>
        </authorList>
    </citation>
    <scope>NUCLEOTIDE SEQUENCE</scope>
</reference>
<protein>
    <submittedName>
        <fullName evidence="3">Uncharacterized protein</fullName>
    </submittedName>
</protein>
<evidence type="ECO:0000256" key="1">
    <source>
        <dbReference type="SAM" id="Coils"/>
    </source>
</evidence>
<comment type="caution">
    <text evidence="3">The sequence shown here is derived from an EMBL/GenBank/DDBJ whole genome shotgun (WGS) entry which is preliminary data.</text>
</comment>
<proteinExistence type="predicted"/>
<evidence type="ECO:0000313" key="3">
    <source>
        <dbReference type="EMBL" id="KKK80969.1"/>
    </source>
</evidence>
<feature type="non-terminal residue" evidence="3">
    <location>
        <position position="303"/>
    </location>
</feature>
<keyword evidence="1" id="KW-0175">Coiled coil</keyword>
<name>A0A0F9ARA5_9ZZZZ</name>
<accession>A0A0F9ARA5</accession>
<organism evidence="3">
    <name type="scientific">marine sediment metagenome</name>
    <dbReference type="NCBI Taxonomy" id="412755"/>
    <lineage>
        <taxon>unclassified sequences</taxon>
        <taxon>metagenomes</taxon>
        <taxon>ecological metagenomes</taxon>
    </lineage>
</organism>
<dbReference type="EMBL" id="LAZR01053338">
    <property type="protein sequence ID" value="KKK80969.1"/>
    <property type="molecule type" value="Genomic_DNA"/>
</dbReference>
<gene>
    <name evidence="3" type="ORF">LCGC14_2818170</name>
</gene>
<sequence length="303" mass="33324">MPDISQITIAPEILLDCVDEWRMRGFEGAPPDPHEVMMRNTAQQEAVLAQSAQTANKTGASVGKNLRVASVALGTFCGEAAEMASQMVRLGSTMGVAGLAIGAVSLAMSFFSSRAEEQERQLDKLRKAHKTYTNALELTTDSIEDLIAANDRRLEQIERDKEFEEQIVKDSRGTAQKAAILVVMELGGANDELSETYQELVTEGEDLTTQNEQLAESLDSVEVAANDAREALFEQIDAETNLREFRRDALRSTAEQNAKEAQAIADRRSDIENEIQILKASGDTSKEAQDEIEKLNSELEELN</sequence>
<feature type="coiled-coil region" evidence="1">
    <location>
        <begin position="108"/>
        <end position="135"/>
    </location>
</feature>
<feature type="region of interest" description="Disordered" evidence="2">
    <location>
        <begin position="279"/>
        <end position="303"/>
    </location>
</feature>
<feature type="compositionally biased region" description="Basic and acidic residues" evidence="2">
    <location>
        <begin position="284"/>
        <end position="297"/>
    </location>
</feature>
<feature type="coiled-coil region" evidence="1">
    <location>
        <begin position="190"/>
        <end position="231"/>
    </location>
</feature>
<dbReference type="AlphaFoldDB" id="A0A0F9ARA5"/>